<keyword evidence="4 6" id="KW-0805">Transcription regulation</keyword>
<evidence type="ECO:0000256" key="3">
    <source>
        <dbReference type="ARBA" id="ARBA00022884"/>
    </source>
</evidence>
<dbReference type="Gene3D" id="1.10.940.10">
    <property type="entry name" value="NusB-like"/>
    <property type="match status" value="1"/>
</dbReference>
<feature type="domain" description="NusB/RsmB/TIM44" evidence="7">
    <location>
        <begin position="4"/>
        <end position="140"/>
    </location>
</feature>
<dbReference type="PANTHER" id="PTHR11078">
    <property type="entry name" value="N UTILIZATION SUBSTANCE PROTEIN B-RELATED"/>
    <property type="match status" value="1"/>
</dbReference>
<dbReference type="HAMAP" id="MF_00073">
    <property type="entry name" value="NusB"/>
    <property type="match status" value="1"/>
</dbReference>
<dbReference type="RefSeq" id="WP_353683422.1">
    <property type="nucleotide sequence ID" value="NZ_CP144373.1"/>
</dbReference>
<dbReference type="SUPFAM" id="SSF48013">
    <property type="entry name" value="NusB-like"/>
    <property type="match status" value="1"/>
</dbReference>
<dbReference type="AlphaFoldDB" id="A0AAU8GTJ5"/>
<dbReference type="GO" id="GO:0006353">
    <property type="term" value="P:DNA-templated transcription termination"/>
    <property type="evidence" value="ECO:0007669"/>
    <property type="project" value="UniProtKB-UniRule"/>
</dbReference>
<dbReference type="GO" id="GO:0031564">
    <property type="term" value="P:transcription antitermination"/>
    <property type="evidence" value="ECO:0007669"/>
    <property type="project" value="UniProtKB-KW"/>
</dbReference>
<evidence type="ECO:0000259" key="7">
    <source>
        <dbReference type="Pfam" id="PF01029"/>
    </source>
</evidence>
<reference evidence="8" key="1">
    <citation type="submission" date="2024-01" db="EMBL/GenBank/DDBJ databases">
        <title>The first autotrophic representatives of the genus Thermodesulfovibrio.</title>
        <authorList>
            <person name="Maltseva A.I."/>
            <person name="Elcheninov A.G."/>
            <person name="Kublanov I.V."/>
            <person name="Lebedinsky A.V."/>
            <person name="Frolov E.N."/>
        </authorList>
    </citation>
    <scope>NUCLEOTIDE SEQUENCE</scope>
    <source>
        <strain evidence="8">3907-1M</strain>
    </source>
</reference>
<dbReference type="NCBIfam" id="TIGR01951">
    <property type="entry name" value="nusB"/>
    <property type="match status" value="1"/>
</dbReference>
<dbReference type="GO" id="GO:0003723">
    <property type="term" value="F:RNA binding"/>
    <property type="evidence" value="ECO:0007669"/>
    <property type="project" value="UniProtKB-UniRule"/>
</dbReference>
<dbReference type="EMBL" id="CP144373">
    <property type="protein sequence ID" value="XCH45880.1"/>
    <property type="molecule type" value="Genomic_DNA"/>
</dbReference>
<accession>A0AAU8GTJ5</accession>
<comment type="similarity">
    <text evidence="1 6">Belongs to the NusB family.</text>
</comment>
<keyword evidence="2 6" id="KW-0889">Transcription antitermination</keyword>
<evidence type="ECO:0000256" key="5">
    <source>
        <dbReference type="ARBA" id="ARBA00023163"/>
    </source>
</evidence>
<name>A0AAU8GTJ5_9BACT</name>
<sequence>MKRRKAREYVLQFLYACEMNENTRKMCDYNLLQEEIEKFWERNNEEQDHDIKTFANQLIEGTIANIDVIDKTIQKYTEKWHLERIIPIDKNILRFSIYEILFRHDIPYQVTINEAVEIAKKFSTKESAAFINGILDRVAKKELSRSESAYNPIDKINFEKL</sequence>
<comment type="function">
    <text evidence="6">Involved in transcription antitermination. Required for transcription of ribosomal RNA (rRNA) genes. Binds specifically to the boxA antiterminator sequence of the ribosomal RNA (rrn) operons.</text>
</comment>
<evidence type="ECO:0000313" key="8">
    <source>
        <dbReference type="EMBL" id="XCH45880.1"/>
    </source>
</evidence>
<protein>
    <recommendedName>
        <fullName evidence="6">Transcription antitermination protein NusB</fullName>
    </recommendedName>
    <alternativeName>
        <fullName evidence="6">Antitermination factor NusB</fullName>
    </alternativeName>
</protein>
<dbReference type="InterPro" id="IPR006027">
    <property type="entry name" value="NusB_RsmB_TIM44"/>
</dbReference>
<dbReference type="InterPro" id="IPR035926">
    <property type="entry name" value="NusB-like_sf"/>
</dbReference>
<dbReference type="KEGG" id="taut:V4D30_05975"/>
<evidence type="ECO:0000256" key="2">
    <source>
        <dbReference type="ARBA" id="ARBA00022814"/>
    </source>
</evidence>
<gene>
    <name evidence="6 8" type="primary">nusB</name>
    <name evidence="8" type="ORF">V4D30_05975</name>
</gene>
<evidence type="ECO:0000256" key="6">
    <source>
        <dbReference type="HAMAP-Rule" id="MF_00073"/>
    </source>
</evidence>
<dbReference type="InterPro" id="IPR011605">
    <property type="entry name" value="NusB_fam"/>
</dbReference>
<evidence type="ECO:0000256" key="1">
    <source>
        <dbReference type="ARBA" id="ARBA00005952"/>
    </source>
</evidence>
<dbReference type="PANTHER" id="PTHR11078:SF3">
    <property type="entry name" value="ANTITERMINATION NUSB DOMAIN-CONTAINING PROTEIN"/>
    <property type="match status" value="1"/>
</dbReference>
<keyword evidence="3 6" id="KW-0694">RNA-binding</keyword>
<organism evidence="8">
    <name type="scientific">Thermodesulfovibrio autotrophicus</name>
    <dbReference type="NCBI Taxonomy" id="3118333"/>
    <lineage>
        <taxon>Bacteria</taxon>
        <taxon>Pseudomonadati</taxon>
        <taxon>Nitrospirota</taxon>
        <taxon>Thermodesulfovibrionia</taxon>
        <taxon>Thermodesulfovibrionales</taxon>
        <taxon>Thermodesulfovibrionaceae</taxon>
        <taxon>Thermodesulfovibrio</taxon>
    </lineage>
</organism>
<keyword evidence="5 6" id="KW-0804">Transcription</keyword>
<dbReference type="Pfam" id="PF01029">
    <property type="entry name" value="NusB"/>
    <property type="match status" value="1"/>
</dbReference>
<proteinExistence type="inferred from homology"/>
<evidence type="ECO:0000256" key="4">
    <source>
        <dbReference type="ARBA" id="ARBA00023015"/>
    </source>
</evidence>
<dbReference type="GO" id="GO:0005829">
    <property type="term" value="C:cytosol"/>
    <property type="evidence" value="ECO:0007669"/>
    <property type="project" value="TreeGrafter"/>
</dbReference>